<comment type="caution">
    <text evidence="1">The sequence shown here is derived from an EMBL/GenBank/DDBJ whole genome shotgun (WGS) entry which is preliminary data.</text>
</comment>
<accession>A0A841BYI8</accession>
<dbReference type="EMBL" id="JACHMN010000002">
    <property type="protein sequence ID" value="MBB5871862.1"/>
    <property type="molecule type" value="Genomic_DNA"/>
</dbReference>
<keyword evidence="2" id="KW-1185">Reference proteome</keyword>
<sequence>MTMTNDVNRALIYGRIFVLLIPDQSEGGSMPTCIAADRIHPRIPAHLVASAAIRAHHGSEAMVPSFVGVVPDGQRFAALFAARLPAGE</sequence>
<evidence type="ECO:0000313" key="1">
    <source>
        <dbReference type="EMBL" id="MBB5871862.1"/>
    </source>
</evidence>
<dbReference type="RefSeq" id="WP_184840201.1">
    <property type="nucleotide sequence ID" value="NZ_JACHMN010000002.1"/>
</dbReference>
<evidence type="ECO:0000313" key="2">
    <source>
        <dbReference type="Proteomes" id="UP000587527"/>
    </source>
</evidence>
<organism evidence="1 2">
    <name type="scientific">Allocatelliglobosispora scoriae</name>
    <dbReference type="NCBI Taxonomy" id="643052"/>
    <lineage>
        <taxon>Bacteria</taxon>
        <taxon>Bacillati</taxon>
        <taxon>Actinomycetota</taxon>
        <taxon>Actinomycetes</taxon>
        <taxon>Micromonosporales</taxon>
        <taxon>Micromonosporaceae</taxon>
        <taxon>Allocatelliglobosispora</taxon>
    </lineage>
</organism>
<dbReference type="AlphaFoldDB" id="A0A841BYI8"/>
<protein>
    <submittedName>
        <fullName evidence="1">Uncharacterized protein</fullName>
    </submittedName>
</protein>
<proteinExistence type="predicted"/>
<dbReference type="Proteomes" id="UP000587527">
    <property type="component" value="Unassembled WGS sequence"/>
</dbReference>
<gene>
    <name evidence="1" type="ORF">F4553_005241</name>
</gene>
<name>A0A841BYI8_9ACTN</name>
<reference evidence="1 2" key="1">
    <citation type="submission" date="2020-08" db="EMBL/GenBank/DDBJ databases">
        <title>Sequencing the genomes of 1000 actinobacteria strains.</title>
        <authorList>
            <person name="Klenk H.-P."/>
        </authorList>
    </citation>
    <scope>NUCLEOTIDE SEQUENCE [LARGE SCALE GENOMIC DNA]</scope>
    <source>
        <strain evidence="1 2">DSM 45362</strain>
    </source>
</reference>